<keyword evidence="6 20" id="KW-0812">Transmembrane</keyword>
<keyword evidence="8" id="KW-0677">Repeat</keyword>
<keyword evidence="13" id="KW-0675">Receptor</keyword>
<evidence type="ECO:0000256" key="3">
    <source>
        <dbReference type="ARBA" id="ARBA00008251"/>
    </source>
</evidence>
<evidence type="ECO:0000313" key="24">
    <source>
        <dbReference type="Proteomes" id="UP000800093"/>
    </source>
</evidence>
<comment type="similarity">
    <text evidence="3">Belongs to the VPS10-related sortilin family.</text>
</comment>
<evidence type="ECO:0000256" key="21">
    <source>
        <dbReference type="SAM" id="SignalP"/>
    </source>
</evidence>
<accession>A0A9P4NC19</accession>
<dbReference type="InterPro" id="IPR050310">
    <property type="entry name" value="VPS10-sortilin"/>
</dbReference>
<dbReference type="FunFam" id="2.10.70.80:FF:000001">
    <property type="entry name" value="Sortilin-related VPS10 domain-containing receptor 1"/>
    <property type="match status" value="1"/>
</dbReference>
<dbReference type="Pfam" id="PF15901">
    <property type="entry name" value="Sortilin_C"/>
    <property type="match status" value="2"/>
</dbReference>
<dbReference type="OrthoDB" id="443634at2759"/>
<evidence type="ECO:0000256" key="13">
    <source>
        <dbReference type="ARBA" id="ARBA00023170"/>
    </source>
</evidence>
<dbReference type="SUPFAM" id="SSF110296">
    <property type="entry name" value="Oligoxyloglucan reducing end-specific cellobiohydrolase"/>
    <property type="match status" value="2"/>
</dbReference>
<feature type="region of interest" description="Disordered" evidence="19">
    <location>
        <begin position="641"/>
        <end position="678"/>
    </location>
</feature>
<evidence type="ECO:0000256" key="19">
    <source>
        <dbReference type="SAM" id="MobiDB-lite"/>
    </source>
</evidence>
<dbReference type="GO" id="GO:0006623">
    <property type="term" value="P:protein targeting to vacuole"/>
    <property type="evidence" value="ECO:0007669"/>
    <property type="project" value="TreeGrafter"/>
</dbReference>
<feature type="domain" description="VPS10" evidence="22">
    <location>
        <begin position="699"/>
        <end position="1334"/>
    </location>
</feature>
<evidence type="ECO:0000259" key="22">
    <source>
        <dbReference type="SMART" id="SM00602"/>
    </source>
</evidence>
<evidence type="ECO:0000256" key="10">
    <source>
        <dbReference type="ARBA" id="ARBA00022989"/>
    </source>
</evidence>
<dbReference type="PANTHER" id="PTHR12106">
    <property type="entry name" value="SORTILIN RELATED"/>
    <property type="match status" value="1"/>
</dbReference>
<dbReference type="SMART" id="SM00602">
    <property type="entry name" value="VPS10"/>
    <property type="match status" value="2"/>
</dbReference>
<evidence type="ECO:0000256" key="16">
    <source>
        <dbReference type="ARBA" id="ARBA00031250"/>
    </source>
</evidence>
<dbReference type="InterPro" id="IPR036278">
    <property type="entry name" value="Sialidase_sf"/>
</dbReference>
<evidence type="ECO:0000256" key="8">
    <source>
        <dbReference type="ARBA" id="ARBA00022737"/>
    </source>
</evidence>
<evidence type="ECO:0000256" key="18">
    <source>
        <dbReference type="ARBA" id="ARBA00031902"/>
    </source>
</evidence>
<evidence type="ECO:0000256" key="4">
    <source>
        <dbReference type="ARBA" id="ARBA00015369"/>
    </source>
</evidence>
<dbReference type="InterPro" id="IPR006581">
    <property type="entry name" value="VPS10"/>
</dbReference>
<evidence type="ECO:0000256" key="12">
    <source>
        <dbReference type="ARBA" id="ARBA00023136"/>
    </source>
</evidence>
<feature type="chain" id="PRO_5040115906" description="Vacuolar protein sorting/targeting protein 10" evidence="21">
    <location>
        <begin position="23"/>
        <end position="1464"/>
    </location>
</feature>
<evidence type="ECO:0000256" key="2">
    <source>
        <dbReference type="ARBA" id="ARBA00004488"/>
    </source>
</evidence>
<dbReference type="FunFam" id="3.30.60.270:FF:000005">
    <property type="entry name" value="Sortilin"/>
    <property type="match status" value="1"/>
</dbReference>
<comment type="function">
    <text evidence="15">Functions as a sorting receptor in the Golgi compartment required for the intracellular sorting and delivery of soluble vacuolar proteins, like carboxypeptidase Y (CPY) and proteinase A. Executes multiple rounds of sorting by cycling between the late Golgi and a prevacuolar endosome-like compartment.</text>
</comment>
<reference evidence="24" key="1">
    <citation type="journal article" date="2020" name="Stud. Mycol.">
        <title>101 Dothideomycetes genomes: A test case for predicting lifestyles and emergence of pathogens.</title>
        <authorList>
            <person name="Haridas S."/>
            <person name="Albert R."/>
            <person name="Binder M."/>
            <person name="Bloem J."/>
            <person name="LaButti K."/>
            <person name="Salamov A."/>
            <person name="Andreopoulos B."/>
            <person name="Baker S."/>
            <person name="Barry K."/>
            <person name="Bills G."/>
            <person name="Bluhm B."/>
            <person name="Cannon C."/>
            <person name="Castanera R."/>
            <person name="Culley D."/>
            <person name="Daum C."/>
            <person name="Ezra D."/>
            <person name="Gonzalez J."/>
            <person name="Henrissat B."/>
            <person name="Kuo A."/>
            <person name="Liang C."/>
            <person name="Lipzen A."/>
            <person name="Lutzoni F."/>
            <person name="Magnuson J."/>
            <person name="Mondo S."/>
            <person name="Nolan M."/>
            <person name="Ohm R."/>
            <person name="Pangilinan J."/>
            <person name="Park H.-J."/>
            <person name="Ramirez L."/>
            <person name="Alfaro M."/>
            <person name="Sun H."/>
            <person name="Tritt A."/>
            <person name="Yoshinaga Y."/>
            <person name="Zwiers L.-H."/>
            <person name="Turgeon B."/>
            <person name="Goodwin S."/>
            <person name="Spatafora J."/>
            <person name="Crous P."/>
            <person name="Grigoriev I."/>
        </authorList>
    </citation>
    <scope>NUCLEOTIDE SEQUENCE [LARGE SCALE GENOMIC DNA]</scope>
    <source>
        <strain evidence="24">CBS 304.66</strain>
    </source>
</reference>
<keyword evidence="14" id="KW-0325">Glycoprotein</keyword>
<dbReference type="InterPro" id="IPR015943">
    <property type="entry name" value="WD40/YVTN_repeat-like_dom_sf"/>
</dbReference>
<evidence type="ECO:0000256" key="11">
    <source>
        <dbReference type="ARBA" id="ARBA00023034"/>
    </source>
</evidence>
<dbReference type="InterPro" id="IPR031777">
    <property type="entry name" value="Sortilin_C"/>
</dbReference>
<comment type="subcellular location">
    <subcellularLocation>
        <location evidence="1">Golgi apparatus</location>
        <location evidence="1">trans-Golgi network membrane</location>
        <topology evidence="1">Multi-pass membrane protein</topology>
    </subcellularLocation>
    <subcellularLocation>
        <location evidence="2">Prevacuolar compartment membrane</location>
        <topology evidence="2">Multi-pass membrane protein</topology>
    </subcellularLocation>
</comment>
<dbReference type="Gene3D" id="2.10.70.80">
    <property type="match status" value="2"/>
</dbReference>
<feature type="transmembrane region" description="Helical" evidence="20">
    <location>
        <begin position="1391"/>
        <end position="1413"/>
    </location>
</feature>
<dbReference type="EMBL" id="ML986579">
    <property type="protein sequence ID" value="KAF2270403.1"/>
    <property type="molecule type" value="Genomic_DNA"/>
</dbReference>
<feature type="signal peptide" evidence="21">
    <location>
        <begin position="1"/>
        <end position="22"/>
    </location>
</feature>
<evidence type="ECO:0000256" key="1">
    <source>
        <dbReference type="ARBA" id="ARBA00004166"/>
    </source>
</evidence>
<protein>
    <recommendedName>
        <fullName evidence="4">Vacuolar protein sorting/targeting protein 10</fullName>
    </recommendedName>
    <alternativeName>
        <fullName evidence="17">Carboxypeptidase Y receptor</fullName>
    </alternativeName>
    <alternativeName>
        <fullName evidence="16 18">Sortilin VPS10</fullName>
    </alternativeName>
</protein>
<dbReference type="GO" id="GO:0016020">
    <property type="term" value="C:membrane"/>
    <property type="evidence" value="ECO:0007669"/>
    <property type="project" value="InterPro"/>
</dbReference>
<dbReference type="Pfam" id="PF15902">
    <property type="entry name" value="Sortilin-Vps10"/>
    <property type="match status" value="2"/>
</dbReference>
<proteinExistence type="inferred from homology"/>
<dbReference type="Gene3D" id="2.130.10.10">
    <property type="entry name" value="YVTN repeat-like/Quinoprotein amine dehydrogenase"/>
    <property type="match status" value="1"/>
</dbReference>
<comment type="caution">
    <text evidence="23">The sequence shown here is derived from an EMBL/GenBank/DDBJ whole genome shotgun (WGS) entry which is preliminary data.</text>
</comment>
<organism evidence="23 24">
    <name type="scientific">Lojkania enalia</name>
    <dbReference type="NCBI Taxonomy" id="147567"/>
    <lineage>
        <taxon>Eukaryota</taxon>
        <taxon>Fungi</taxon>
        <taxon>Dikarya</taxon>
        <taxon>Ascomycota</taxon>
        <taxon>Pezizomycotina</taxon>
        <taxon>Dothideomycetes</taxon>
        <taxon>Pleosporomycetidae</taxon>
        <taxon>Pleosporales</taxon>
        <taxon>Pleosporales incertae sedis</taxon>
        <taxon>Lojkania</taxon>
    </lineage>
</organism>
<keyword evidence="12 20" id="KW-0472">Membrane</keyword>
<feature type="domain" description="VPS10" evidence="22">
    <location>
        <begin position="47"/>
        <end position="663"/>
    </location>
</feature>
<dbReference type="PANTHER" id="PTHR12106:SF27">
    <property type="entry name" value="SORTILIN-RELATED RECEPTOR"/>
    <property type="match status" value="1"/>
</dbReference>
<evidence type="ECO:0000256" key="5">
    <source>
        <dbReference type="ARBA" id="ARBA00022448"/>
    </source>
</evidence>
<evidence type="ECO:0000256" key="14">
    <source>
        <dbReference type="ARBA" id="ARBA00023180"/>
    </source>
</evidence>
<evidence type="ECO:0000256" key="20">
    <source>
        <dbReference type="SAM" id="Phobius"/>
    </source>
</evidence>
<dbReference type="GO" id="GO:0006895">
    <property type="term" value="P:Golgi to endosome transport"/>
    <property type="evidence" value="ECO:0007669"/>
    <property type="project" value="TreeGrafter"/>
</dbReference>
<name>A0A9P4NC19_9PLEO</name>
<dbReference type="Gene3D" id="3.30.60.270">
    <property type="match status" value="2"/>
</dbReference>
<keyword evidence="24" id="KW-1185">Reference proteome</keyword>
<dbReference type="GO" id="GO:0005829">
    <property type="term" value="C:cytosol"/>
    <property type="evidence" value="ECO:0007669"/>
    <property type="project" value="GOC"/>
</dbReference>
<keyword evidence="7 21" id="KW-0732">Signal</keyword>
<dbReference type="SUPFAM" id="SSF50939">
    <property type="entry name" value="Sialidases"/>
    <property type="match status" value="1"/>
</dbReference>
<evidence type="ECO:0000256" key="7">
    <source>
        <dbReference type="ARBA" id="ARBA00022729"/>
    </source>
</evidence>
<dbReference type="InterPro" id="IPR031778">
    <property type="entry name" value="Sortilin_N"/>
</dbReference>
<evidence type="ECO:0000256" key="17">
    <source>
        <dbReference type="ARBA" id="ARBA00031354"/>
    </source>
</evidence>
<keyword evidence="10 20" id="KW-1133">Transmembrane helix</keyword>
<evidence type="ECO:0000256" key="6">
    <source>
        <dbReference type="ARBA" id="ARBA00022692"/>
    </source>
</evidence>
<keyword evidence="5" id="KW-0813">Transport</keyword>
<feature type="transmembrane region" description="Helical" evidence="20">
    <location>
        <begin position="1345"/>
        <end position="1366"/>
    </location>
</feature>
<evidence type="ECO:0000256" key="15">
    <source>
        <dbReference type="ARBA" id="ARBA00025569"/>
    </source>
</evidence>
<dbReference type="GO" id="GO:0006896">
    <property type="term" value="P:Golgi to vacuole transport"/>
    <property type="evidence" value="ECO:0007669"/>
    <property type="project" value="TreeGrafter"/>
</dbReference>
<keyword evidence="9" id="KW-0653">Protein transport</keyword>
<keyword evidence="11" id="KW-0333">Golgi apparatus</keyword>
<sequence length="1464" mass="163991">MKLLKGILLPALLLASSPFAAAEKDDGPAIEANPFTTQIESILYFDDSAVVLATEYGTGKVYRSENAGKDWEPAKDIATFLIVKNPFDNKVAVALGEEKHWITYNQGESWRTFTLEGPVTIFGAPISFHASDNKKIIINTLETCRGPACIGKSYYTEDGFKTDPMRLRDDRKMCQWARGSVGFLTESDKHKNRILCIVRGKFSEDSDKFRLLMSDDYFKNEEEPLIAGRAVSGMANMASVKGYLVVAAKSERSSELALYVTKDTDVWHRAEFGEGRIEEDAYTILESTNYSIQVDVMTSEYAEVGSLYTSNSNGTYFTKNIDHTNRNKRGYVDFEKIANIQGIVLVNVVDNWKDTSVLARKKLKSKISFDDGRTFESLKVGDKNLHLHSVTNLHNSGRVFSSPAPGIVMGVGNTGEYLGDYTDGDLYVSDDAGLTWKLALQEAHKYEFGDQGSILVAIYDEGETDKIMYSLNHGKDWAKKELPGGKIRARELTTVPDSTSLNFILYGTRRKDGEVGHVLFRIGFDNMHERTCTKDDFETWFVKKDGDEEPSCIMGHKQKFQRRKADANCFIKKEFKDPEPEFQPCDCDEIRDYECDFNFKPEWTEEGKKCIPSRALELPEGACKGSAKTYKGSSGWRKIPGNQCKGSTKKDQEVERDCDEEDKTPKDDKPNSTPQPFKGSRFLGYYYLERGVHSEGDDETVVVLTSEREAWITHDHGKTWKVAVDQEIVAIYPHQYNNDVVYFLTATDKVWYSLDRGRKDSIHSFKTPQMPNTQLLQIMQFHPNTKHKDWIIWLGGQNCGVNDPQCHTVASVSRNNGGSWDTLLPYVKKCAFVWREVGRDVDEKLIFCEQHAKEEMGAPLELIASQDWFETKDVKFKSVVEFATMSEFIIVATKGEDGTSLKLDASLDGKIFADARFPPKFQVDHQTAYTVLDSSTHSVFLHVTVNPRKGQEYGSIIKSNSNGTSYVLSLSGVNRNTAGYVDFEKMQGIEGVALANVVSNIKDVDEGEKKIKKTMITHNDGADWEYLEVQGSPDVKYPCDIRDKDNGCSLHLHGYTERQDPRETYSSPTAVGVALGVGNVGASLGPIGEASTFITTDAGVHWKLVKEGNYAWEFGDQGSVIVIVKRNADTKELLYSLDLGDTWMTYKFNPHAIRVEAITTVPSDTSLNFLIWGKDETGLVAINVDFSNMKSFERQCDLNENDHNSDDYTTWIPEHPLSGDLQCLFGHVAEYHRKKPGKNCYNGNRFEQLHGVARNCTCTRRDYECDYNFERLTGGTCKKIEGLELPDPKDVCKQKGVTEYWDITGYRKIPISTCTGGAEMDRTSSVHPCPGHEPEFKNKHGVSGFGLLMAIVIPFTVAGGIGYYVWRNWDGKFGRIRLGDSSSRFDSGSPWISWPVAAISGLVAVVAAVPLLIGSLWRAVSSRFGGYGGRTYTSRSSFARGRGDYAVVDPDEGELLGDESDEEV</sequence>
<dbReference type="GO" id="GO:0005794">
    <property type="term" value="C:Golgi apparatus"/>
    <property type="evidence" value="ECO:0007669"/>
    <property type="project" value="UniProtKB-SubCell"/>
</dbReference>
<dbReference type="Proteomes" id="UP000800093">
    <property type="component" value="Unassembled WGS sequence"/>
</dbReference>
<evidence type="ECO:0000313" key="23">
    <source>
        <dbReference type="EMBL" id="KAF2270403.1"/>
    </source>
</evidence>
<evidence type="ECO:0000256" key="9">
    <source>
        <dbReference type="ARBA" id="ARBA00022927"/>
    </source>
</evidence>
<gene>
    <name evidence="23" type="ORF">CC78DRAFT_557237</name>
</gene>